<keyword evidence="4" id="KW-0547">Nucleotide-binding</keyword>
<dbReference type="Proteomes" id="UP000193355">
    <property type="component" value="Unassembled WGS sequence"/>
</dbReference>
<evidence type="ECO:0000256" key="3">
    <source>
        <dbReference type="ARBA" id="ARBA00022679"/>
    </source>
</evidence>
<dbReference type="GO" id="GO:0051191">
    <property type="term" value="P:prosthetic group biosynthetic process"/>
    <property type="evidence" value="ECO:0007669"/>
    <property type="project" value="TreeGrafter"/>
</dbReference>
<organism evidence="6 7">
    <name type="scientific">Dethiosulfovibrio salsuginis</name>
    <dbReference type="NCBI Taxonomy" id="561720"/>
    <lineage>
        <taxon>Bacteria</taxon>
        <taxon>Thermotogati</taxon>
        <taxon>Synergistota</taxon>
        <taxon>Synergistia</taxon>
        <taxon>Synergistales</taxon>
        <taxon>Dethiosulfovibrionaceae</taxon>
        <taxon>Dethiosulfovibrio</taxon>
    </lineage>
</organism>
<keyword evidence="7" id="KW-1185">Reference proteome</keyword>
<dbReference type="GO" id="GO:0046917">
    <property type="term" value="F:triphosphoribosyl-dephospho-CoA synthase activity"/>
    <property type="evidence" value="ECO:0007669"/>
    <property type="project" value="UniProtKB-EC"/>
</dbReference>
<evidence type="ECO:0000256" key="2">
    <source>
        <dbReference type="ARBA" id="ARBA00012074"/>
    </source>
</evidence>
<keyword evidence="5" id="KW-0067">ATP-binding</keyword>
<sequence length="306" mass="32252">MYLEGKGGDRPGQGWAHPVVMAPFREAIADLAVRALIHEAAAHPKPGLVTSLSRGAHRDMDFDTFLSSALALRPFFAEVAQIGWDTFDQPPLDCLGELKRAGLAAEDDMRRATGGVNTHKGAIFSMGLMVAATSRGLRSGVVLSPEALTDIGASFVAGIVRRELGSIAEARSAGERLYLSRGVRGVRGEAEDGFPSALTALKVLRGRQDPLSSSSLCDGLLSVIALGGDTNVLHRGGETEMASLANLAKEAIDAGGTGSPPGREVVSKMESYCLKRWISPGGSADMLALAIYLLLVERKAPYLLSL</sequence>
<proteinExistence type="predicted"/>
<dbReference type="EC" id="2.4.2.52" evidence="2"/>
<dbReference type="EMBL" id="FXBB01000016">
    <property type="protein sequence ID" value="SMG31862.1"/>
    <property type="molecule type" value="Genomic_DNA"/>
</dbReference>
<dbReference type="OrthoDB" id="114886at2"/>
<dbReference type="Pfam" id="PF01874">
    <property type="entry name" value="CitG"/>
    <property type="match status" value="1"/>
</dbReference>
<reference evidence="7" key="1">
    <citation type="submission" date="2017-04" db="EMBL/GenBank/DDBJ databases">
        <authorList>
            <person name="Varghese N."/>
            <person name="Submissions S."/>
        </authorList>
    </citation>
    <scope>NUCLEOTIDE SEQUENCE [LARGE SCALE GENOMIC DNA]</scope>
    <source>
        <strain evidence="7">USBA 82</strain>
    </source>
</reference>
<dbReference type="Gene3D" id="1.10.4200.10">
    <property type="entry name" value="Triphosphoribosyl-dephospho-CoA protein"/>
    <property type="match status" value="1"/>
</dbReference>
<evidence type="ECO:0000256" key="1">
    <source>
        <dbReference type="ARBA" id="ARBA00001210"/>
    </source>
</evidence>
<evidence type="ECO:0000256" key="4">
    <source>
        <dbReference type="ARBA" id="ARBA00022741"/>
    </source>
</evidence>
<dbReference type="RefSeq" id="WP_143340860.1">
    <property type="nucleotide sequence ID" value="NZ_FXBB01000016.1"/>
</dbReference>
<evidence type="ECO:0000313" key="7">
    <source>
        <dbReference type="Proteomes" id="UP000193355"/>
    </source>
</evidence>
<accession>A0A1X7JU11</accession>
<evidence type="ECO:0000313" key="6">
    <source>
        <dbReference type="EMBL" id="SMG31862.1"/>
    </source>
</evidence>
<dbReference type="PANTHER" id="PTHR30201">
    <property type="entry name" value="TRIPHOSPHORIBOSYL-DEPHOSPHO-COA SYNTHASE"/>
    <property type="match status" value="1"/>
</dbReference>
<dbReference type="InterPro" id="IPR002736">
    <property type="entry name" value="CitG"/>
</dbReference>
<evidence type="ECO:0000256" key="5">
    <source>
        <dbReference type="ARBA" id="ARBA00022840"/>
    </source>
</evidence>
<dbReference type="AlphaFoldDB" id="A0A1X7JU11"/>
<gene>
    <name evidence="6" type="ORF">SAMN06275492_11645</name>
</gene>
<dbReference type="GO" id="GO:0005524">
    <property type="term" value="F:ATP binding"/>
    <property type="evidence" value="ECO:0007669"/>
    <property type="project" value="UniProtKB-KW"/>
</dbReference>
<keyword evidence="3" id="KW-0808">Transferase</keyword>
<dbReference type="PANTHER" id="PTHR30201:SF2">
    <property type="entry name" value="2-(5''-TRIPHOSPHORIBOSYL)-3'-DEPHOSPHOCOENZYME-A SYNTHASE"/>
    <property type="match status" value="1"/>
</dbReference>
<dbReference type="STRING" id="561720.SAMN06275492_11645"/>
<comment type="catalytic activity">
    <reaction evidence="1">
        <text>3'-dephospho-CoA + ATP = 2'-(5''-triphospho-alpha-D-ribosyl)-3'-dephospho-CoA + adenine</text>
        <dbReference type="Rhea" id="RHEA:15117"/>
        <dbReference type="ChEBI" id="CHEBI:16708"/>
        <dbReference type="ChEBI" id="CHEBI:30616"/>
        <dbReference type="ChEBI" id="CHEBI:57328"/>
        <dbReference type="ChEBI" id="CHEBI:61378"/>
        <dbReference type="EC" id="2.4.2.52"/>
    </reaction>
</comment>
<name>A0A1X7JU11_9BACT</name>
<protein>
    <recommendedName>
        <fullName evidence="2">triphosphoribosyl-dephospho-CoA synthase</fullName>
        <ecNumber evidence="2">2.4.2.52</ecNumber>
    </recommendedName>
</protein>